<dbReference type="PANTHER" id="PTHR34388:SF1">
    <property type="entry name" value="DNA POLYMERASE III SUBUNIT DELTA"/>
    <property type="match status" value="1"/>
</dbReference>
<dbReference type="GO" id="GO:0006261">
    <property type="term" value="P:DNA-templated DNA replication"/>
    <property type="evidence" value="ECO:0007669"/>
    <property type="project" value="TreeGrafter"/>
</dbReference>
<reference evidence="8" key="1">
    <citation type="submission" date="2017-02" db="EMBL/GenBank/DDBJ databases">
        <authorList>
            <person name="Regsiter A."/>
            <person name="William W."/>
        </authorList>
    </citation>
    <scope>NUCLEOTIDE SEQUENCE</scope>
    <source>
        <strain evidence="8">Bib</strain>
    </source>
</reference>
<dbReference type="PANTHER" id="PTHR34388">
    <property type="entry name" value="DNA POLYMERASE III SUBUNIT DELTA"/>
    <property type="match status" value="1"/>
</dbReference>
<protein>
    <recommendedName>
        <fullName evidence="1">DNA-directed DNA polymerase</fullName>
        <ecNumber evidence="1">2.7.7.7</ecNumber>
    </recommendedName>
</protein>
<dbReference type="EC" id="2.7.7.7" evidence="1"/>
<dbReference type="EMBL" id="FWDM01000022">
    <property type="protein sequence ID" value="SLM13853.1"/>
    <property type="molecule type" value="Genomic_DNA"/>
</dbReference>
<dbReference type="AlphaFoldDB" id="A0A3P3XJL2"/>
<dbReference type="GO" id="GO:0009360">
    <property type="term" value="C:DNA polymerase III complex"/>
    <property type="evidence" value="ECO:0007669"/>
    <property type="project" value="TreeGrafter"/>
</dbReference>
<proteinExistence type="inferred from homology"/>
<dbReference type="Gene3D" id="1.20.272.10">
    <property type="match status" value="1"/>
</dbReference>
<keyword evidence="3" id="KW-0548">Nucleotidyltransferase</keyword>
<dbReference type="InterPro" id="IPR008921">
    <property type="entry name" value="DNA_pol3_clamp-load_cplx_C"/>
</dbReference>
<evidence type="ECO:0000256" key="3">
    <source>
        <dbReference type="ARBA" id="ARBA00022695"/>
    </source>
</evidence>
<keyword evidence="2" id="KW-0808">Transferase</keyword>
<dbReference type="NCBIfam" id="TIGR01128">
    <property type="entry name" value="holA"/>
    <property type="match status" value="1"/>
</dbReference>
<evidence type="ECO:0000256" key="5">
    <source>
        <dbReference type="ARBA" id="ARBA00022932"/>
    </source>
</evidence>
<evidence type="ECO:0000256" key="4">
    <source>
        <dbReference type="ARBA" id="ARBA00022705"/>
    </source>
</evidence>
<dbReference type="GO" id="GO:0003887">
    <property type="term" value="F:DNA-directed DNA polymerase activity"/>
    <property type="evidence" value="ECO:0007669"/>
    <property type="project" value="UniProtKB-KW"/>
</dbReference>
<dbReference type="SUPFAM" id="SSF48019">
    <property type="entry name" value="post-AAA+ oligomerization domain-like"/>
    <property type="match status" value="1"/>
</dbReference>
<name>A0A3P3XJL2_9SPIR</name>
<organism evidence="8">
    <name type="scientific">uncultured spirochete</name>
    <dbReference type="NCBI Taxonomy" id="156406"/>
    <lineage>
        <taxon>Bacteria</taxon>
        <taxon>Pseudomonadati</taxon>
        <taxon>Spirochaetota</taxon>
        <taxon>Spirochaetia</taxon>
        <taxon>Spirochaetales</taxon>
        <taxon>environmental samples</taxon>
    </lineage>
</organism>
<dbReference type="GO" id="GO:0003677">
    <property type="term" value="F:DNA binding"/>
    <property type="evidence" value="ECO:0007669"/>
    <property type="project" value="InterPro"/>
</dbReference>
<comment type="catalytic activity">
    <reaction evidence="7">
        <text>DNA(n) + a 2'-deoxyribonucleoside 5'-triphosphate = DNA(n+1) + diphosphate</text>
        <dbReference type="Rhea" id="RHEA:22508"/>
        <dbReference type="Rhea" id="RHEA-COMP:17339"/>
        <dbReference type="Rhea" id="RHEA-COMP:17340"/>
        <dbReference type="ChEBI" id="CHEBI:33019"/>
        <dbReference type="ChEBI" id="CHEBI:61560"/>
        <dbReference type="ChEBI" id="CHEBI:173112"/>
        <dbReference type="EC" id="2.7.7.7"/>
    </reaction>
</comment>
<keyword evidence="5" id="KW-0239">DNA-directed DNA polymerase</keyword>
<keyword evidence="4" id="KW-0235">DNA replication</keyword>
<evidence type="ECO:0000313" key="8">
    <source>
        <dbReference type="EMBL" id="SLM13853.1"/>
    </source>
</evidence>
<evidence type="ECO:0000256" key="1">
    <source>
        <dbReference type="ARBA" id="ARBA00012417"/>
    </source>
</evidence>
<evidence type="ECO:0000256" key="7">
    <source>
        <dbReference type="ARBA" id="ARBA00049244"/>
    </source>
</evidence>
<dbReference type="Gene3D" id="3.40.50.300">
    <property type="entry name" value="P-loop containing nucleotide triphosphate hydrolases"/>
    <property type="match status" value="1"/>
</dbReference>
<evidence type="ECO:0000256" key="6">
    <source>
        <dbReference type="ARBA" id="ARBA00034754"/>
    </source>
</evidence>
<sequence>MAEALIPPVWILAGPEIGLKEAFVADIIGKARKLGGDEPEVHRIYAGDTLPLEAISLLQNSSLFSSWVIVEFRNAEQLSQKADIDALASYCGAPAENTVLLLETDGYSVPKAIEKTVPPSCRKTFFELFENELAGWVRCELSGAALTLDEEALESLLELVPHDTAALKAACLILSASFPSGTKLAAPDVEAAILRSKPEDAFTLFDRIAQGDLAVSLEVLNSVLDSRRGDANQIIAALVWSFRRLQRIGEALARGERFEDVCLREQARSKTIQRQIRAALQRYSPADCRRIIVALSETEGAIRGPLGSVFDRQLLHLLITSIITEKGQGLAAAGWSEQGIYPHLVL</sequence>
<dbReference type="InterPro" id="IPR005790">
    <property type="entry name" value="DNA_polIII_delta"/>
</dbReference>
<comment type="similarity">
    <text evidence="6">Belongs to the DNA polymerase HolA subunit family.</text>
</comment>
<dbReference type="SUPFAM" id="SSF52540">
    <property type="entry name" value="P-loop containing nucleoside triphosphate hydrolases"/>
    <property type="match status" value="1"/>
</dbReference>
<evidence type="ECO:0000256" key="2">
    <source>
        <dbReference type="ARBA" id="ARBA00022679"/>
    </source>
</evidence>
<gene>
    <name evidence="8" type="ORF">SPIROBIBN47_290229</name>
</gene>
<dbReference type="InterPro" id="IPR027417">
    <property type="entry name" value="P-loop_NTPase"/>
</dbReference>
<accession>A0A3P3XJL2</accession>